<keyword evidence="7" id="KW-1185">Reference proteome</keyword>
<evidence type="ECO:0000313" key="7">
    <source>
        <dbReference type="Proteomes" id="UP000071641"/>
    </source>
</evidence>
<dbReference type="Pfam" id="PF13609">
    <property type="entry name" value="Porin_4"/>
    <property type="match status" value="1"/>
</dbReference>
<accession>A0A128F0T7</accession>
<organism evidence="6 7">
    <name type="scientific">Grimontia celer</name>
    <dbReference type="NCBI Taxonomy" id="1796497"/>
    <lineage>
        <taxon>Bacteria</taxon>
        <taxon>Pseudomonadati</taxon>
        <taxon>Pseudomonadota</taxon>
        <taxon>Gammaproteobacteria</taxon>
        <taxon>Vibrionales</taxon>
        <taxon>Vibrionaceae</taxon>
        <taxon>Grimontia</taxon>
    </lineage>
</organism>
<feature type="chain" id="PRO_5007281871" evidence="4">
    <location>
        <begin position="22"/>
        <end position="317"/>
    </location>
</feature>
<dbReference type="CDD" id="cd00342">
    <property type="entry name" value="gram_neg_porins"/>
    <property type="match status" value="1"/>
</dbReference>
<evidence type="ECO:0000256" key="4">
    <source>
        <dbReference type="SAM" id="SignalP"/>
    </source>
</evidence>
<dbReference type="AlphaFoldDB" id="A0A128F0T7"/>
<keyword evidence="3" id="KW-0472">Membrane</keyword>
<proteinExistence type="predicted"/>
<evidence type="ECO:0000256" key="3">
    <source>
        <dbReference type="ARBA" id="ARBA00023136"/>
    </source>
</evidence>
<reference evidence="7" key="1">
    <citation type="submission" date="2016-02" db="EMBL/GenBank/DDBJ databases">
        <authorList>
            <person name="Rodrigo-Torres Lidia"/>
            <person name="Arahal R.David."/>
        </authorList>
    </citation>
    <scope>NUCLEOTIDE SEQUENCE [LARGE SCALE GENOMIC DNA]</scope>
    <source>
        <strain evidence="7">CECT 9029</strain>
    </source>
</reference>
<dbReference type="GO" id="GO:0009279">
    <property type="term" value="C:cell outer membrane"/>
    <property type="evidence" value="ECO:0007669"/>
    <property type="project" value="UniProtKB-SubCell"/>
</dbReference>
<evidence type="ECO:0000256" key="1">
    <source>
        <dbReference type="ARBA" id="ARBA00004571"/>
    </source>
</evidence>
<dbReference type="InterPro" id="IPR023614">
    <property type="entry name" value="Porin_dom_sf"/>
</dbReference>
<evidence type="ECO:0000259" key="5">
    <source>
        <dbReference type="Pfam" id="PF13609"/>
    </source>
</evidence>
<dbReference type="PANTHER" id="PTHR34501:SF2">
    <property type="entry name" value="OUTER MEMBRANE PORIN F-RELATED"/>
    <property type="match status" value="1"/>
</dbReference>
<dbReference type="Proteomes" id="UP000071641">
    <property type="component" value="Unassembled WGS sequence"/>
</dbReference>
<comment type="subcellular location">
    <subcellularLocation>
        <location evidence="1">Cell outer membrane</location>
        <topology evidence="1">Multi-pass membrane protein</topology>
    </subcellularLocation>
</comment>
<dbReference type="PANTHER" id="PTHR34501">
    <property type="entry name" value="PROTEIN YDDL-RELATED"/>
    <property type="match status" value="1"/>
</dbReference>
<dbReference type="EMBL" id="FIZX01000001">
    <property type="protein sequence ID" value="CZF79866.1"/>
    <property type="molecule type" value="Genomic_DNA"/>
</dbReference>
<dbReference type="SUPFAM" id="SSF56935">
    <property type="entry name" value="Porins"/>
    <property type="match status" value="1"/>
</dbReference>
<dbReference type="STRING" id="1796497.GCE9029_01694"/>
<evidence type="ECO:0000313" key="6">
    <source>
        <dbReference type="EMBL" id="CZF79866.1"/>
    </source>
</evidence>
<sequence length="317" mass="35281">MKKLALASAILATFASSLSHAATVYQDEDSTLEIGGRAEARFNISDKNETAENSSFNDISRARINVAGETKVNDDVSVFGFYEGELTTEDSSISNRYMFAGFDTTWGAFSYGKQDSAQVMLTDTTDILYTFGGDAADLIEGNQDKRDNNFVYTNTFADAFTLSLNHVQSDEKDNYSTGAAFAYEMPFGLQLGLGYVDGKQDDRDANQLNVTAAYTLNDFYLGALYATGEVDNDDMEAWEVAASYTMNSVIFQYAFNYKDIDNTSRLTDADEFNYHAVEVAYKATKNFTTYAGYKFDNQKVDGKSQDDEIQMGLRYDF</sequence>
<name>A0A128F0T7_9GAMM</name>
<dbReference type="GO" id="GO:0015288">
    <property type="term" value="F:porin activity"/>
    <property type="evidence" value="ECO:0007669"/>
    <property type="project" value="InterPro"/>
</dbReference>
<dbReference type="RefSeq" id="WP_062662550.1">
    <property type="nucleotide sequence ID" value="NZ_FIZX01000001.1"/>
</dbReference>
<feature type="domain" description="Porin" evidence="5">
    <location>
        <begin position="7"/>
        <end position="299"/>
    </location>
</feature>
<gene>
    <name evidence="6" type="primary">ompL_2</name>
    <name evidence="6" type="ORF">GCE9029_01694</name>
</gene>
<dbReference type="InterPro" id="IPR050298">
    <property type="entry name" value="Gram-neg_bact_OMP"/>
</dbReference>
<dbReference type="Gene3D" id="2.40.160.10">
    <property type="entry name" value="Porin"/>
    <property type="match status" value="1"/>
</dbReference>
<keyword evidence="2 4" id="KW-0732">Signal</keyword>
<dbReference type="InterPro" id="IPR033900">
    <property type="entry name" value="Gram_neg_porin_domain"/>
</dbReference>
<protein>
    <submittedName>
        <fullName evidence="6">Porin-like protein L</fullName>
    </submittedName>
</protein>
<evidence type="ECO:0000256" key="2">
    <source>
        <dbReference type="ARBA" id="ARBA00022729"/>
    </source>
</evidence>
<dbReference type="OrthoDB" id="6212428at2"/>
<feature type="signal peptide" evidence="4">
    <location>
        <begin position="1"/>
        <end position="21"/>
    </location>
</feature>